<proteinExistence type="predicted"/>
<protein>
    <submittedName>
        <fullName evidence="3">Ketose-bisphosphate aldolase</fullName>
    </submittedName>
</protein>
<reference evidence="4" key="1">
    <citation type="journal article" date="2016" name="Genome Announc.">
        <title>Draft Genome Sequences of Five Rapidly Growing Mycobacterium Species, M. thermoresistibile, M. fortuitum subsp. acetamidolyticum, M. canariasense, M. brisbanense, and M. novocastrense.</title>
        <authorList>
            <person name="Katahira K."/>
            <person name="Ogura Y."/>
            <person name="Gotoh Y."/>
            <person name="Hayashi T."/>
        </authorList>
    </citation>
    <scope>NUCLEOTIDE SEQUENCE [LARGE SCALE GENOMIC DNA]</scope>
    <source>
        <strain evidence="4">JCM15298</strain>
    </source>
</reference>
<dbReference type="GO" id="GO:0005975">
    <property type="term" value="P:carbohydrate metabolic process"/>
    <property type="evidence" value="ECO:0007669"/>
    <property type="project" value="InterPro"/>
</dbReference>
<feature type="binding site" evidence="2">
    <location>
        <position position="190"/>
    </location>
    <ligand>
        <name>Zn(2+)</name>
        <dbReference type="ChEBI" id="CHEBI:29105"/>
        <label>1</label>
        <note>catalytic</note>
    </ligand>
</feature>
<dbReference type="NCBIfam" id="TIGR00167">
    <property type="entry name" value="cbbA"/>
    <property type="match status" value="1"/>
</dbReference>
<feature type="binding site" evidence="2">
    <location>
        <position position="110"/>
    </location>
    <ligand>
        <name>Zn(2+)</name>
        <dbReference type="ChEBI" id="CHEBI:29105"/>
        <label>2</label>
    </ligand>
</feature>
<feature type="binding site" evidence="2">
    <location>
        <position position="85"/>
    </location>
    <ligand>
        <name>Zn(2+)</name>
        <dbReference type="ChEBI" id="CHEBI:29105"/>
        <label>1</label>
        <note>catalytic</note>
    </ligand>
</feature>
<dbReference type="GO" id="GO:0016832">
    <property type="term" value="F:aldehyde-lyase activity"/>
    <property type="evidence" value="ECO:0007669"/>
    <property type="project" value="InterPro"/>
</dbReference>
<dbReference type="InterPro" id="IPR013785">
    <property type="entry name" value="Aldolase_TIM"/>
</dbReference>
<comment type="cofactor">
    <cofactor evidence="2">
        <name>Zn(2+)</name>
        <dbReference type="ChEBI" id="CHEBI:29105"/>
    </cofactor>
    <text evidence="2">Binds 2 Zn(2+) ions per subunit. One is catalytic and the other provides a structural contribution.</text>
</comment>
<dbReference type="SUPFAM" id="SSF51569">
    <property type="entry name" value="Aldolase"/>
    <property type="match status" value="1"/>
</dbReference>
<dbReference type="GO" id="GO:0008270">
    <property type="term" value="F:zinc ion binding"/>
    <property type="evidence" value="ECO:0007669"/>
    <property type="project" value="InterPro"/>
</dbReference>
<name>A0A100WJN7_MYCCR</name>
<dbReference type="PANTHER" id="PTHR30304:SF0">
    <property type="entry name" value="D-TAGATOSE-1,6-BISPHOSPHATE ALDOLASE SUBUNIT GATY-RELATED"/>
    <property type="match status" value="1"/>
</dbReference>
<dbReference type="PANTHER" id="PTHR30304">
    <property type="entry name" value="D-TAGATOSE-1,6-BISPHOSPHATE ALDOLASE"/>
    <property type="match status" value="1"/>
</dbReference>
<dbReference type="EMBL" id="BCSY01000129">
    <property type="protein sequence ID" value="GAS99144.1"/>
    <property type="molecule type" value="Genomic_DNA"/>
</dbReference>
<dbReference type="OrthoDB" id="9803995at2"/>
<evidence type="ECO:0000313" key="4">
    <source>
        <dbReference type="Proteomes" id="UP000069443"/>
    </source>
</evidence>
<dbReference type="PROSITE" id="PS00806">
    <property type="entry name" value="ALDOLASE_CLASS_II_2"/>
    <property type="match status" value="1"/>
</dbReference>
<dbReference type="PIRSF" id="PIRSF001359">
    <property type="entry name" value="F_bP_aldolase_II"/>
    <property type="match status" value="1"/>
</dbReference>
<feature type="binding site" evidence="2">
    <location>
        <position position="140"/>
    </location>
    <ligand>
        <name>Zn(2+)</name>
        <dbReference type="ChEBI" id="CHEBI:29105"/>
        <label>2</label>
    </ligand>
</feature>
<sequence>MTLASTAALVAAATSRQTALFAFNVITIEHAEGIAEGAERTGDAVLLQVSENTVAFHGGRIAPLVSACARVAEASAVPIAVHLDHFQDPGLLGEAIDTATRLGVSSVMIDAAHLPYRDNVERTRSFVRSAHQAGLWVEAELGAIGGKEPGAQSGTVSAHTAGVRTDPAEAAVFAEQTGVDGLAVAVGNSHAMTTRDTRLDIDLIRQLAAHVPIPLVLHGSSGVSDDQLRAAVAAGMRKINVGTALNVGYTAALRQALSADTSGVDPRPYLSAGRQAVADTVAALCANTAPQLLGAGERDAR</sequence>
<keyword evidence="2" id="KW-0479">Metal-binding</keyword>
<dbReference type="RefSeq" id="WP_062659838.1">
    <property type="nucleotide sequence ID" value="NZ_BCSY01000129.1"/>
</dbReference>
<evidence type="ECO:0000313" key="3">
    <source>
        <dbReference type="EMBL" id="GAS99144.1"/>
    </source>
</evidence>
<dbReference type="CDD" id="cd00947">
    <property type="entry name" value="TBP_aldolase_IIB"/>
    <property type="match status" value="1"/>
</dbReference>
<dbReference type="STRING" id="228230.RMCC_6109"/>
<reference evidence="4" key="2">
    <citation type="submission" date="2016-02" db="EMBL/GenBank/DDBJ databases">
        <title>Draft genome sequence of five rapidly growing Mycobacterium species.</title>
        <authorList>
            <person name="Katahira K."/>
            <person name="Gotou Y."/>
            <person name="Iida K."/>
            <person name="Ogura Y."/>
            <person name="Hayashi T."/>
        </authorList>
    </citation>
    <scope>NUCLEOTIDE SEQUENCE [LARGE SCALE GENOMIC DNA]</scope>
    <source>
        <strain evidence="4">JCM15298</strain>
    </source>
</reference>
<feature type="binding site" evidence="2">
    <location>
        <position position="218"/>
    </location>
    <ligand>
        <name>Zn(2+)</name>
        <dbReference type="ChEBI" id="CHEBI:29105"/>
        <label>1</label>
        <note>catalytic</note>
    </ligand>
</feature>
<dbReference type="AlphaFoldDB" id="A0A100WJN7"/>
<dbReference type="Proteomes" id="UP000069443">
    <property type="component" value="Unassembled WGS sequence"/>
</dbReference>
<gene>
    <name evidence="3" type="ORF">RMCC_6109</name>
</gene>
<evidence type="ECO:0000256" key="1">
    <source>
        <dbReference type="PIRSR" id="PIRSR001359-1"/>
    </source>
</evidence>
<dbReference type="InterPro" id="IPR050246">
    <property type="entry name" value="Class_II_FBP_aldolase"/>
</dbReference>
<keyword evidence="4" id="KW-1185">Reference proteome</keyword>
<dbReference type="Pfam" id="PF01116">
    <property type="entry name" value="F_bP_aldolase"/>
    <property type="match status" value="1"/>
</dbReference>
<feature type="active site" description="Proton donor" evidence="1">
    <location>
        <position position="84"/>
    </location>
</feature>
<dbReference type="InterPro" id="IPR000771">
    <property type="entry name" value="FBA_II"/>
</dbReference>
<evidence type="ECO:0000256" key="2">
    <source>
        <dbReference type="PIRSR" id="PIRSR001359-3"/>
    </source>
</evidence>
<comment type="caution">
    <text evidence="3">The sequence shown here is derived from an EMBL/GenBank/DDBJ whole genome shotgun (WGS) entry which is preliminary data.</text>
</comment>
<dbReference type="Gene3D" id="3.20.20.70">
    <property type="entry name" value="Aldolase class I"/>
    <property type="match status" value="1"/>
</dbReference>
<accession>A0A100WJN7</accession>
<keyword evidence="2" id="KW-0862">Zinc</keyword>
<organism evidence="3 4">
    <name type="scientific">Mycolicibacterium canariasense</name>
    <name type="common">Mycobacterium canariasense</name>
    <dbReference type="NCBI Taxonomy" id="228230"/>
    <lineage>
        <taxon>Bacteria</taxon>
        <taxon>Bacillati</taxon>
        <taxon>Actinomycetota</taxon>
        <taxon>Actinomycetes</taxon>
        <taxon>Mycobacteriales</taxon>
        <taxon>Mycobacteriaceae</taxon>
        <taxon>Mycolicibacterium</taxon>
    </lineage>
</organism>